<gene>
    <name evidence="2" type="ORF">LL253_17425</name>
</gene>
<organism evidence="2 3">
    <name type="scientific">Sphingobium soli</name>
    <dbReference type="NCBI Taxonomy" id="1591116"/>
    <lineage>
        <taxon>Bacteria</taxon>
        <taxon>Pseudomonadati</taxon>
        <taxon>Pseudomonadota</taxon>
        <taxon>Alphaproteobacteria</taxon>
        <taxon>Sphingomonadales</taxon>
        <taxon>Sphingomonadaceae</taxon>
        <taxon>Sphingobium</taxon>
    </lineage>
</organism>
<comment type="caution">
    <text evidence="2">The sequence shown here is derived from an EMBL/GenBank/DDBJ whole genome shotgun (WGS) entry which is preliminary data.</text>
</comment>
<feature type="compositionally biased region" description="Low complexity" evidence="1">
    <location>
        <begin position="10"/>
        <end position="24"/>
    </location>
</feature>
<keyword evidence="3" id="KW-1185">Reference proteome</keyword>
<evidence type="ECO:0000313" key="3">
    <source>
        <dbReference type="Proteomes" id="UP001198830"/>
    </source>
</evidence>
<feature type="region of interest" description="Disordered" evidence="1">
    <location>
        <begin position="1"/>
        <end position="32"/>
    </location>
</feature>
<sequence>MTERQQAALRTPSAAQAASPPAQTRRNRDSDLIRAHAKILAVTQREAQARRPRDAG</sequence>
<dbReference type="RefSeq" id="WP_009820999.1">
    <property type="nucleotide sequence ID" value="NZ_JAJGNP010000020.1"/>
</dbReference>
<evidence type="ECO:0000256" key="1">
    <source>
        <dbReference type="SAM" id="MobiDB-lite"/>
    </source>
</evidence>
<evidence type="ECO:0000313" key="2">
    <source>
        <dbReference type="EMBL" id="MCC4234456.1"/>
    </source>
</evidence>
<name>A0ABS8H7Z7_9SPHN</name>
<protein>
    <submittedName>
        <fullName evidence="2">Uncharacterized protein</fullName>
    </submittedName>
</protein>
<dbReference type="Proteomes" id="UP001198830">
    <property type="component" value="Unassembled WGS sequence"/>
</dbReference>
<proteinExistence type="predicted"/>
<reference evidence="2 3" key="1">
    <citation type="submission" date="2021-10" db="EMBL/GenBank/DDBJ databases">
        <title>The diversity and Nitrogen Metabolism of Culturable Nitrate-Utilizing Bacteria Within the Oxygen Minimum Zone of the Changjiang (Yangtze River)Estuary.</title>
        <authorList>
            <person name="Zhang D."/>
            <person name="Zheng J."/>
            <person name="Liu S."/>
            <person name="He W."/>
        </authorList>
    </citation>
    <scope>NUCLEOTIDE SEQUENCE [LARGE SCALE GENOMIC DNA]</scope>
    <source>
        <strain evidence="2 3">FXH275-2</strain>
    </source>
</reference>
<dbReference type="EMBL" id="JAJGNP010000020">
    <property type="protein sequence ID" value="MCC4234456.1"/>
    <property type="molecule type" value="Genomic_DNA"/>
</dbReference>
<accession>A0ABS8H7Z7</accession>